<comment type="similarity">
    <text evidence="3">Belongs to the peptidase M13 family.</text>
</comment>
<dbReference type="Pfam" id="PF05649">
    <property type="entry name" value="Peptidase_M13_N"/>
    <property type="match status" value="1"/>
</dbReference>
<feature type="domain" description="Peptidase M13 C-terminal" evidence="11">
    <location>
        <begin position="602"/>
        <end position="788"/>
    </location>
</feature>
<dbReference type="GO" id="GO:0046872">
    <property type="term" value="F:metal ion binding"/>
    <property type="evidence" value="ECO:0007669"/>
    <property type="project" value="UniProtKB-KW"/>
</dbReference>
<evidence type="ECO:0000256" key="8">
    <source>
        <dbReference type="ARBA" id="ARBA00023049"/>
    </source>
</evidence>
<evidence type="ECO:0000259" key="11">
    <source>
        <dbReference type="Pfam" id="PF01431"/>
    </source>
</evidence>
<evidence type="ECO:0000256" key="10">
    <source>
        <dbReference type="SAM" id="Phobius"/>
    </source>
</evidence>
<dbReference type="SUPFAM" id="SSF55486">
    <property type="entry name" value="Metalloproteases ('zincins'), catalytic domain"/>
    <property type="match status" value="1"/>
</dbReference>
<keyword evidence="10" id="KW-0472">Membrane</keyword>
<feature type="region of interest" description="Disordered" evidence="9">
    <location>
        <begin position="1"/>
        <end position="67"/>
    </location>
</feature>
<evidence type="ECO:0000256" key="9">
    <source>
        <dbReference type="SAM" id="MobiDB-lite"/>
    </source>
</evidence>
<dbReference type="PANTHER" id="PTHR11733:SF228">
    <property type="entry name" value="PROTEIN GONE EARLY"/>
    <property type="match status" value="1"/>
</dbReference>
<evidence type="ECO:0000256" key="7">
    <source>
        <dbReference type="ARBA" id="ARBA00022833"/>
    </source>
</evidence>
<keyword evidence="7" id="KW-0862">Zinc</keyword>
<comment type="cofactor">
    <cofactor evidence="1">
        <name>Zn(2+)</name>
        <dbReference type="ChEBI" id="CHEBI:29105"/>
    </cofactor>
</comment>
<dbReference type="InterPro" id="IPR008753">
    <property type="entry name" value="Peptidase_M13_N"/>
</dbReference>
<evidence type="ECO:0000256" key="6">
    <source>
        <dbReference type="ARBA" id="ARBA00022801"/>
    </source>
</evidence>
<dbReference type="OrthoDB" id="7867452at2759"/>
<evidence type="ECO:0000256" key="1">
    <source>
        <dbReference type="ARBA" id="ARBA00001947"/>
    </source>
</evidence>
<dbReference type="InterPro" id="IPR042089">
    <property type="entry name" value="Peptidase_M13_dom_2"/>
</dbReference>
<keyword evidence="14" id="KW-1185">Reference proteome</keyword>
<dbReference type="EnsemblMetazoa" id="XM_001942700.5">
    <property type="protein sequence ID" value="XP_001942735.2"/>
    <property type="gene ID" value="LOC100166870"/>
</dbReference>
<dbReference type="GO" id="GO:0005886">
    <property type="term" value="C:plasma membrane"/>
    <property type="evidence" value="ECO:0007669"/>
    <property type="project" value="UniProtKB-SubCell"/>
</dbReference>
<dbReference type="PROSITE" id="PS51885">
    <property type="entry name" value="NEPRILYSIN"/>
    <property type="match status" value="1"/>
</dbReference>
<dbReference type="GO" id="GO:0016485">
    <property type="term" value="P:protein processing"/>
    <property type="evidence" value="ECO:0007669"/>
    <property type="project" value="TreeGrafter"/>
</dbReference>
<keyword evidence="6" id="KW-0378">Hydrolase</keyword>
<dbReference type="Pfam" id="PF01431">
    <property type="entry name" value="Peptidase_M13"/>
    <property type="match status" value="1"/>
</dbReference>
<dbReference type="AlphaFoldDB" id="A0A8R1W2Z9"/>
<name>A0A8R1W2Z9_ACYPI</name>
<evidence type="ECO:0000313" key="14">
    <source>
        <dbReference type="Proteomes" id="UP000007819"/>
    </source>
</evidence>
<reference evidence="13" key="2">
    <citation type="submission" date="2022-06" db="UniProtKB">
        <authorList>
            <consortium name="EnsemblMetazoa"/>
        </authorList>
    </citation>
    <scope>IDENTIFICATION</scope>
</reference>
<keyword evidence="8" id="KW-0482">Metalloprotease</keyword>
<proteinExistence type="inferred from homology"/>
<keyword evidence="10" id="KW-1133">Transmembrane helix</keyword>
<evidence type="ECO:0000313" key="13">
    <source>
        <dbReference type="EnsemblMetazoa" id="XP_001942735.2"/>
    </source>
</evidence>
<protein>
    <recommendedName>
        <fullName evidence="15">Endothelin-converting enzyme 1</fullName>
    </recommendedName>
</protein>
<feature type="transmembrane region" description="Helical" evidence="10">
    <location>
        <begin position="94"/>
        <end position="118"/>
    </location>
</feature>
<evidence type="ECO:0000259" key="12">
    <source>
        <dbReference type="Pfam" id="PF05649"/>
    </source>
</evidence>
<evidence type="ECO:0000256" key="4">
    <source>
        <dbReference type="ARBA" id="ARBA00022670"/>
    </source>
</evidence>
<dbReference type="Proteomes" id="UP000007819">
    <property type="component" value="Chromosome A3"/>
</dbReference>
<reference evidence="14" key="1">
    <citation type="submission" date="2010-06" db="EMBL/GenBank/DDBJ databases">
        <authorList>
            <person name="Jiang H."/>
            <person name="Abraham K."/>
            <person name="Ali S."/>
            <person name="Alsbrooks S.L."/>
            <person name="Anim B.N."/>
            <person name="Anosike U.S."/>
            <person name="Attaway T."/>
            <person name="Bandaranaike D.P."/>
            <person name="Battles P.K."/>
            <person name="Bell S.N."/>
            <person name="Bell A.V."/>
            <person name="Beltran B."/>
            <person name="Bickham C."/>
            <person name="Bustamante Y."/>
            <person name="Caleb T."/>
            <person name="Canada A."/>
            <person name="Cardenas V."/>
            <person name="Carter K."/>
            <person name="Chacko J."/>
            <person name="Chandrabose M.N."/>
            <person name="Chavez D."/>
            <person name="Chavez A."/>
            <person name="Chen L."/>
            <person name="Chu H.-S."/>
            <person name="Claassen K.J."/>
            <person name="Cockrell R."/>
            <person name="Collins M."/>
            <person name="Cooper J.A."/>
            <person name="Cree A."/>
            <person name="Curry S.M."/>
            <person name="Da Y."/>
            <person name="Dao M.D."/>
            <person name="Das B."/>
            <person name="Davila M.-L."/>
            <person name="Davy-Carroll L."/>
            <person name="Denson S."/>
            <person name="Dinh H."/>
            <person name="Ebong V.E."/>
            <person name="Edwards J.R."/>
            <person name="Egan A."/>
            <person name="El-Daye J."/>
            <person name="Escobedo L."/>
            <person name="Fernandez S."/>
            <person name="Fernando P.R."/>
            <person name="Flagg N."/>
            <person name="Forbes L.D."/>
            <person name="Fowler R.G."/>
            <person name="Fu Q."/>
            <person name="Gabisi R.A."/>
            <person name="Ganer J."/>
            <person name="Garbino Pronczuk A."/>
            <person name="Garcia R.M."/>
            <person name="Garner T."/>
            <person name="Garrett T.E."/>
            <person name="Gonzalez D.A."/>
            <person name="Hamid H."/>
            <person name="Hawkins E.S."/>
            <person name="Hirani K."/>
            <person name="Hogues M.E."/>
            <person name="Hollins B."/>
            <person name="Hsiao C.-H."/>
            <person name="Jabil R."/>
            <person name="James M.L."/>
            <person name="Jhangiani S.N."/>
            <person name="Johnson B."/>
            <person name="Johnson Q."/>
            <person name="Joshi V."/>
            <person name="Kalu J.B."/>
            <person name="Kam C."/>
            <person name="Kashfia A."/>
            <person name="Keebler J."/>
            <person name="Kisamo H."/>
            <person name="Kovar C.L."/>
            <person name="Lago L.A."/>
            <person name="Lai C.-Y."/>
            <person name="Laidlaw J."/>
            <person name="Lara F."/>
            <person name="Le T.-K."/>
            <person name="Lee S.L."/>
            <person name="Legall F.H."/>
            <person name="Lemon S.J."/>
            <person name="Lewis L.R."/>
            <person name="Li B."/>
            <person name="Liu Y."/>
            <person name="Liu Y.-S."/>
            <person name="Lopez J."/>
            <person name="Lozado R.J."/>
            <person name="Lu J."/>
            <person name="Madu R.C."/>
            <person name="Maheshwari M."/>
            <person name="Maheshwari R."/>
            <person name="Malloy K."/>
            <person name="Martinez E."/>
            <person name="Mathew T."/>
            <person name="Mercado I.C."/>
            <person name="Mercado C."/>
            <person name="Meyer B."/>
            <person name="Montgomery K."/>
            <person name="Morgan M.B."/>
            <person name="Munidasa M."/>
            <person name="Nazareth L.V."/>
            <person name="Nelson J."/>
            <person name="Ng B.M."/>
            <person name="Nguyen N.B."/>
            <person name="Nguyen P.Q."/>
            <person name="Nguyen T."/>
            <person name="Obregon M."/>
            <person name="Okwuonu G.O."/>
            <person name="Onwere C.G."/>
            <person name="Orozco G."/>
            <person name="Parra A."/>
            <person name="Patel S."/>
            <person name="Patil S."/>
            <person name="Perez A."/>
            <person name="Perez Y."/>
            <person name="Pham C."/>
            <person name="Primus E.L."/>
            <person name="Pu L.-L."/>
            <person name="Puazo M."/>
            <person name="Qin X."/>
            <person name="Quiroz J.B."/>
            <person name="Reese J."/>
            <person name="Richards S."/>
            <person name="Rives C.M."/>
            <person name="Robberts R."/>
            <person name="Ruiz S.J."/>
            <person name="Ruiz M.J."/>
            <person name="Santibanez J."/>
            <person name="Schneider B.W."/>
            <person name="Sisson I."/>
            <person name="Smith M."/>
            <person name="Sodergren E."/>
            <person name="Song X.-Z."/>
            <person name="Song B.B."/>
            <person name="Summersgill H."/>
            <person name="Thelus R."/>
            <person name="Thornton R.D."/>
            <person name="Trejos Z.Y."/>
            <person name="Usmani K."/>
            <person name="Vattathil S."/>
            <person name="Villasana D."/>
            <person name="Walker D.L."/>
            <person name="Wang S."/>
            <person name="Wang K."/>
            <person name="White C.S."/>
            <person name="Williams A.C."/>
            <person name="Williamson J."/>
            <person name="Wilson K."/>
            <person name="Woghiren I.O."/>
            <person name="Woodworth J.R."/>
            <person name="Worley K.C."/>
            <person name="Wright R.A."/>
            <person name="Wu W."/>
            <person name="Young L."/>
            <person name="Zhang L."/>
            <person name="Zhang J."/>
            <person name="Zhu Y."/>
            <person name="Muzny D.M."/>
            <person name="Weinstock G."/>
            <person name="Gibbs R.A."/>
        </authorList>
    </citation>
    <scope>NUCLEOTIDE SEQUENCE [LARGE SCALE GENOMIC DNA]</scope>
    <source>
        <strain evidence="14">LSR1</strain>
    </source>
</reference>
<dbReference type="PANTHER" id="PTHR11733">
    <property type="entry name" value="ZINC METALLOPROTEASE FAMILY M13 NEPRILYSIN-RELATED"/>
    <property type="match status" value="1"/>
</dbReference>
<dbReference type="RefSeq" id="XP_001942735.2">
    <property type="nucleotide sequence ID" value="XM_001942700.4"/>
</dbReference>
<dbReference type="GeneID" id="100166870"/>
<dbReference type="Gene3D" id="3.40.390.10">
    <property type="entry name" value="Collagenase (Catalytic Domain)"/>
    <property type="match status" value="1"/>
</dbReference>
<organism evidence="13 14">
    <name type="scientific">Acyrthosiphon pisum</name>
    <name type="common">Pea aphid</name>
    <dbReference type="NCBI Taxonomy" id="7029"/>
    <lineage>
        <taxon>Eukaryota</taxon>
        <taxon>Metazoa</taxon>
        <taxon>Ecdysozoa</taxon>
        <taxon>Arthropoda</taxon>
        <taxon>Hexapoda</taxon>
        <taxon>Insecta</taxon>
        <taxon>Pterygota</taxon>
        <taxon>Neoptera</taxon>
        <taxon>Paraneoptera</taxon>
        <taxon>Hemiptera</taxon>
        <taxon>Sternorrhyncha</taxon>
        <taxon>Aphidomorpha</taxon>
        <taxon>Aphidoidea</taxon>
        <taxon>Aphididae</taxon>
        <taxon>Macrosiphini</taxon>
        <taxon>Acyrthosiphon</taxon>
    </lineage>
</organism>
<dbReference type="CDD" id="cd08662">
    <property type="entry name" value="M13"/>
    <property type="match status" value="1"/>
</dbReference>
<feature type="compositionally biased region" description="Polar residues" evidence="9">
    <location>
        <begin position="39"/>
        <end position="51"/>
    </location>
</feature>
<evidence type="ECO:0000256" key="2">
    <source>
        <dbReference type="ARBA" id="ARBA00004401"/>
    </source>
</evidence>
<dbReference type="KEGG" id="api:100166870"/>
<evidence type="ECO:0000256" key="3">
    <source>
        <dbReference type="ARBA" id="ARBA00007357"/>
    </source>
</evidence>
<dbReference type="Gene3D" id="1.10.1380.10">
    <property type="entry name" value="Neutral endopeptidase , domain2"/>
    <property type="match status" value="1"/>
</dbReference>
<sequence>MAQERKNSGQNLEMQDKPDGGGCLSATDEEREPCLKASTDLSPVTDKNNGTVAAPPPSTDNNNGTSNGKFHAFAAATSLEQKLRDKTGFSRTGLAVAVAAILLCVVLLITVVVLLFMWPSPPRHFPVCRRAACLRASAEVLPKINFTQQPCENFREYSCGGWLQTNDLPAYMSSWSLKKRIQQDQKIKIRNMVVTLRNVASSTSLNWKMKHFYESCMNLDNIETDEGKPLKKIISTILGGWHVLKDFNVHEWDVTSTIVQLHSKYSVSPFFKIDVVPDDKVSGQNIIQISPAGLGLPDRRYYYRQQENKIVAAYKQYMVDVSQLLGATSGDASIFSNDMFHYEKRIAEITPASKQEDPFHSHRRFKLSKLKEIAGMIPLLDILQSKFPESNIGDDTFVSVVSPTYFSNLSNLISSSDRSGLNDYFMWKMAEAYVPYLSVKFREIVKIYTAELTGEKDLPPRWEICVSLLQKFMGFGITATLEPHIEKKADVVAVVKDVFENIKESIISNVNKNQDLGPELSDHVLNKLNSLTVQIGLPENMLQENYVNQFYSQLPIQKLDFFQNVNYAVSFIKDYSQIKLKSKKEEYGWLDDLVSEDPKVTYNVASNKVIVPLSLLSPPYFETGYPEALLYGGLGVEISSAILSSVYPPGVAHGTDGVLLQAHSAAVNRSIGATVEARSCFGQFLKDQQVDFVNNTVLTAMLSVSSVRFALQSLTKKTQTEPHYHQPAMESYEYDALFFIGYAQSLCTIKSPQQQDLDTMYNLMSDESLLLKTISEHSESFKSAFNCMGRPTKTCEYIY</sequence>
<keyword evidence="4" id="KW-0645">Protease</keyword>
<dbReference type="InterPro" id="IPR024079">
    <property type="entry name" value="MetalloPept_cat_dom_sf"/>
</dbReference>
<dbReference type="GO" id="GO:0004222">
    <property type="term" value="F:metalloendopeptidase activity"/>
    <property type="evidence" value="ECO:0007669"/>
    <property type="project" value="InterPro"/>
</dbReference>
<feature type="domain" description="Peptidase M13 N-terminal" evidence="12">
    <location>
        <begin position="150"/>
        <end position="538"/>
    </location>
</feature>
<dbReference type="InterPro" id="IPR018497">
    <property type="entry name" value="Peptidase_M13_C"/>
</dbReference>
<dbReference type="InterPro" id="IPR000718">
    <property type="entry name" value="Peptidase_M13"/>
</dbReference>
<comment type="subcellular location">
    <subcellularLocation>
        <location evidence="2">Cell membrane</location>
        <topology evidence="2">Single-pass type II membrane protein</topology>
    </subcellularLocation>
</comment>
<keyword evidence="5" id="KW-0479">Metal-binding</keyword>
<evidence type="ECO:0000256" key="5">
    <source>
        <dbReference type="ARBA" id="ARBA00022723"/>
    </source>
</evidence>
<keyword evidence="10" id="KW-0812">Transmembrane</keyword>
<accession>A0A8R1W2Z9</accession>
<evidence type="ECO:0008006" key="15">
    <source>
        <dbReference type="Google" id="ProtNLM"/>
    </source>
</evidence>